<sequence length="175" mass="20485">MDFMDEYAEVMNKYTKTEVYNDFKRGYTGLSITYGFALRDMLWLEDGVYCFDEEERGEVRRGGMFNSPSIDLTQKVMLNYTVSILRHALGFESLGLPMEEDELPNGWRLQEAPIWRYVALDGPNGEHLDFETSGERFCVPLAWLYDVSPSELLHTYMLPDGGPLLRRWLGRPYWR</sequence>
<reference evidence="1 2" key="1">
    <citation type="submission" date="2020-12" db="EMBL/GenBank/DDBJ databases">
        <title>FDA dAtabase for Regulatory Grade micrObial Sequences (FDA-ARGOS): Supporting development and validation of Infectious Disease Dx tests.</title>
        <authorList>
            <person name="Sproer C."/>
            <person name="Gronow S."/>
            <person name="Severitt S."/>
            <person name="Schroder I."/>
            <person name="Tallon L."/>
            <person name="Sadzewicz L."/>
            <person name="Zhao X."/>
            <person name="Boylan J."/>
            <person name="Ott S."/>
            <person name="Bowen H."/>
            <person name="Vavikolanu K."/>
            <person name="Mehta A."/>
            <person name="Aluvathingal J."/>
            <person name="Nadendla S."/>
            <person name="Lowell S."/>
            <person name="Myers T."/>
            <person name="Yan Y."/>
            <person name="Sichtig H."/>
        </authorList>
    </citation>
    <scope>NUCLEOTIDE SEQUENCE [LARGE SCALE GENOMIC DNA]</scope>
    <source>
        <strain evidence="1 2">FDAARGOS_985</strain>
    </source>
</reference>
<evidence type="ECO:0000313" key="2">
    <source>
        <dbReference type="Proteomes" id="UP000595220"/>
    </source>
</evidence>
<gene>
    <name evidence="1" type="ORF">I6H42_00895</name>
</gene>
<keyword evidence="2" id="KW-1185">Reference proteome</keyword>
<evidence type="ECO:0000313" key="1">
    <source>
        <dbReference type="EMBL" id="QQC44028.1"/>
    </source>
</evidence>
<dbReference type="AlphaFoldDB" id="A0AAP9Y939"/>
<name>A0AAP9Y939_9ACTO</name>
<organism evidence="1 2">
    <name type="scientific">Schaalia meyeri</name>
    <dbReference type="NCBI Taxonomy" id="52773"/>
    <lineage>
        <taxon>Bacteria</taxon>
        <taxon>Bacillati</taxon>
        <taxon>Actinomycetota</taxon>
        <taxon>Actinomycetes</taxon>
        <taxon>Actinomycetales</taxon>
        <taxon>Actinomycetaceae</taxon>
        <taxon>Schaalia</taxon>
    </lineage>
</organism>
<protein>
    <submittedName>
        <fullName evidence="1">Glycogen debranching protein</fullName>
    </submittedName>
</protein>
<dbReference type="EMBL" id="CP066065">
    <property type="protein sequence ID" value="QQC44028.1"/>
    <property type="molecule type" value="Genomic_DNA"/>
</dbReference>
<accession>A0AAP9Y939</accession>
<proteinExistence type="predicted"/>
<dbReference type="Proteomes" id="UP000595220">
    <property type="component" value="Chromosome"/>
</dbReference>